<reference evidence="6 7" key="1">
    <citation type="journal article" date="2017" name="Mol. Plant">
        <title>The Genome of Medicinal Plant Macleaya cordata Provides New Insights into Benzylisoquinoline Alkaloids Metabolism.</title>
        <authorList>
            <person name="Liu X."/>
            <person name="Liu Y."/>
            <person name="Huang P."/>
            <person name="Ma Y."/>
            <person name="Qing Z."/>
            <person name="Tang Q."/>
            <person name="Cao H."/>
            <person name="Cheng P."/>
            <person name="Zheng Y."/>
            <person name="Yuan Z."/>
            <person name="Zhou Y."/>
            <person name="Liu J."/>
            <person name="Tang Z."/>
            <person name="Zhuo Y."/>
            <person name="Zhang Y."/>
            <person name="Yu L."/>
            <person name="Huang J."/>
            <person name="Yang P."/>
            <person name="Peng Q."/>
            <person name="Zhang J."/>
            <person name="Jiang W."/>
            <person name="Zhang Z."/>
            <person name="Lin K."/>
            <person name="Ro D.K."/>
            <person name="Chen X."/>
            <person name="Xiong X."/>
            <person name="Shang Y."/>
            <person name="Huang S."/>
            <person name="Zeng J."/>
        </authorList>
    </citation>
    <scope>NUCLEOTIDE SEQUENCE [LARGE SCALE GENOMIC DNA]</scope>
    <source>
        <strain evidence="7">cv. BLH2017</strain>
        <tissue evidence="6">Root</tissue>
    </source>
</reference>
<name>A0A200Q143_MACCD</name>
<evidence type="ECO:0000313" key="7">
    <source>
        <dbReference type="Proteomes" id="UP000195402"/>
    </source>
</evidence>
<evidence type="ECO:0000256" key="4">
    <source>
        <dbReference type="RuleBase" id="RU003682"/>
    </source>
</evidence>
<dbReference type="InterPro" id="IPR050295">
    <property type="entry name" value="Plant_2OG-oxidoreductases"/>
</dbReference>
<dbReference type="InParanoid" id="A0A200Q143"/>
<dbReference type="InterPro" id="IPR026992">
    <property type="entry name" value="DIOX_N"/>
</dbReference>
<dbReference type="EMBL" id="MVGT01003349">
    <property type="protein sequence ID" value="OVA04191.1"/>
    <property type="molecule type" value="Genomic_DNA"/>
</dbReference>
<keyword evidence="7" id="KW-1185">Reference proteome</keyword>
<evidence type="ECO:0000256" key="2">
    <source>
        <dbReference type="ARBA" id="ARBA00022723"/>
    </source>
</evidence>
<dbReference type="InterPro" id="IPR027443">
    <property type="entry name" value="IPNS-like_sf"/>
</dbReference>
<dbReference type="Proteomes" id="UP000195402">
    <property type="component" value="Unassembled WGS sequence"/>
</dbReference>
<dbReference type="Pfam" id="PF14226">
    <property type="entry name" value="DIOX_N"/>
    <property type="match status" value="1"/>
</dbReference>
<dbReference type="InterPro" id="IPR005123">
    <property type="entry name" value="Oxoglu/Fe-dep_dioxygenase_dom"/>
</dbReference>
<dbReference type="SUPFAM" id="SSF51197">
    <property type="entry name" value="Clavaminate synthase-like"/>
    <property type="match status" value="1"/>
</dbReference>
<evidence type="ECO:0000259" key="5">
    <source>
        <dbReference type="PROSITE" id="PS51471"/>
    </source>
</evidence>
<dbReference type="InterPro" id="IPR044861">
    <property type="entry name" value="IPNS-like_FE2OG_OXY"/>
</dbReference>
<feature type="domain" description="Fe2OG dioxygenase" evidence="5">
    <location>
        <begin position="207"/>
        <end position="308"/>
    </location>
</feature>
<protein>
    <submittedName>
        <fullName evidence="6">Oxoglutarate/iron-dependent dioxygenase</fullName>
    </submittedName>
</protein>
<keyword evidence="3 4" id="KW-0408">Iron</keyword>
<dbReference type="Pfam" id="PF03171">
    <property type="entry name" value="2OG-FeII_Oxy"/>
    <property type="match status" value="1"/>
</dbReference>
<dbReference type="AlphaFoldDB" id="A0A200Q143"/>
<dbReference type="GO" id="GO:0046872">
    <property type="term" value="F:metal ion binding"/>
    <property type="evidence" value="ECO:0007669"/>
    <property type="project" value="UniProtKB-KW"/>
</dbReference>
<keyword evidence="6" id="KW-0223">Dioxygenase</keyword>
<accession>A0A200Q143</accession>
<comment type="similarity">
    <text evidence="1 4">Belongs to the iron/ascorbate-dependent oxidoreductase family.</text>
</comment>
<evidence type="ECO:0000256" key="3">
    <source>
        <dbReference type="ARBA" id="ARBA00023004"/>
    </source>
</evidence>
<keyword evidence="2 4" id="KW-0479">Metal-binding</keyword>
<organism evidence="6 7">
    <name type="scientific">Macleaya cordata</name>
    <name type="common">Five-seeded plume-poppy</name>
    <name type="synonym">Bocconia cordata</name>
    <dbReference type="NCBI Taxonomy" id="56857"/>
    <lineage>
        <taxon>Eukaryota</taxon>
        <taxon>Viridiplantae</taxon>
        <taxon>Streptophyta</taxon>
        <taxon>Embryophyta</taxon>
        <taxon>Tracheophyta</taxon>
        <taxon>Spermatophyta</taxon>
        <taxon>Magnoliopsida</taxon>
        <taxon>Ranunculales</taxon>
        <taxon>Papaveraceae</taxon>
        <taxon>Papaveroideae</taxon>
        <taxon>Macleaya</taxon>
    </lineage>
</organism>
<sequence>MEMSKSSFKFACKSSPFSPSHPDFIILPDDYDDETVVLKPDDHLSQVVLPSTSIPTIDMKIDHGSLVSKISDACENYGFFQIINHGFSRDLYQQMMDVATDFFGLPYEERAKLYSDDPNVSVRIETPRLKLQNQNRVRMWTERLLHPADPTHEDDYIHLLPENPPRYREVAAAYSKEITDLICRLWGLISEGLGLETNYLQTRLHGSSKFCQTVNFYPPCPDPELTMGVPVHTDIGVITILQQVQGVSGLQVIKDGKWLAVDPLPDAFIVNVADQLEVMSNGRYKSVHHRAVTNQVTSRISIITFSRLNNDAIVGPIEDLINEEQPAIYRNYHFEEFLKEFSKQLETRWNVKQVFQLHPST</sequence>
<dbReference type="Gene3D" id="2.60.120.330">
    <property type="entry name" value="B-lactam Antibiotic, Isopenicillin N Synthase, Chain"/>
    <property type="match status" value="1"/>
</dbReference>
<dbReference type="PANTHER" id="PTHR47991">
    <property type="entry name" value="OXOGLUTARATE/IRON-DEPENDENT DIOXYGENASE"/>
    <property type="match status" value="1"/>
</dbReference>
<dbReference type="PROSITE" id="PS51471">
    <property type="entry name" value="FE2OG_OXY"/>
    <property type="match status" value="1"/>
</dbReference>
<comment type="caution">
    <text evidence="6">The sequence shown here is derived from an EMBL/GenBank/DDBJ whole genome shotgun (WGS) entry which is preliminary data.</text>
</comment>
<dbReference type="GO" id="GO:0051213">
    <property type="term" value="F:dioxygenase activity"/>
    <property type="evidence" value="ECO:0007669"/>
    <property type="project" value="UniProtKB-KW"/>
</dbReference>
<dbReference type="OrthoDB" id="288590at2759"/>
<proteinExistence type="inferred from homology"/>
<evidence type="ECO:0000256" key="1">
    <source>
        <dbReference type="ARBA" id="ARBA00008056"/>
    </source>
</evidence>
<dbReference type="OMA" id="QKISRAC"/>
<evidence type="ECO:0000313" key="6">
    <source>
        <dbReference type="EMBL" id="OVA04191.1"/>
    </source>
</evidence>
<gene>
    <name evidence="6" type="ORF">BVC80_277g27</name>
</gene>
<keyword evidence="4" id="KW-0560">Oxidoreductase</keyword>